<dbReference type="Proteomes" id="UP000294545">
    <property type="component" value="Unassembled WGS sequence"/>
</dbReference>
<keyword evidence="1" id="KW-0812">Transmembrane</keyword>
<proteinExistence type="predicted"/>
<evidence type="ECO:0000313" key="2">
    <source>
        <dbReference type="EMBL" id="TCK93370.1"/>
    </source>
</evidence>
<keyword evidence="1" id="KW-1133">Transmembrane helix</keyword>
<accession>A0A4R1MMM7</accession>
<reference evidence="2 3" key="1">
    <citation type="submission" date="2019-03" db="EMBL/GenBank/DDBJ databases">
        <title>Genomic Encyclopedia of Type Strains, Phase IV (KMG-IV): sequencing the most valuable type-strain genomes for metagenomic binning, comparative biology and taxonomic classification.</title>
        <authorList>
            <person name="Goeker M."/>
        </authorList>
    </citation>
    <scope>NUCLEOTIDE SEQUENCE [LARGE SCALE GENOMIC DNA]</scope>
    <source>
        <strain evidence="2 3">DSM 24176</strain>
    </source>
</reference>
<sequence>MKQKYKAIIKVVVVLVIGFWVLSIIPFNRKIKQEISANIYINGVVSDETSVFIDGEKSNYLFHDNESFYGNFHVLSYKKTGRDGMSAQIAWKNDEHIQRLRYYYKGTFPSMDIISTLIINEKMTQFALMFTDGTVIATSDELYKIYTQHISYNPDTGITSIKAINKIPKIK</sequence>
<dbReference type="EMBL" id="SMGQ01000012">
    <property type="protein sequence ID" value="TCK93370.1"/>
    <property type="molecule type" value="Genomic_DNA"/>
</dbReference>
<keyword evidence="3" id="KW-1185">Reference proteome</keyword>
<gene>
    <name evidence="2" type="ORF">EDC19_1563</name>
</gene>
<dbReference type="RefSeq" id="WP_132282277.1">
    <property type="nucleotide sequence ID" value="NZ_SMGQ01000012.1"/>
</dbReference>
<feature type="transmembrane region" description="Helical" evidence="1">
    <location>
        <begin position="7"/>
        <end position="27"/>
    </location>
</feature>
<evidence type="ECO:0000313" key="3">
    <source>
        <dbReference type="Proteomes" id="UP000294545"/>
    </source>
</evidence>
<name>A0A4R1MMM7_9FIRM</name>
<comment type="caution">
    <text evidence="2">The sequence shown here is derived from an EMBL/GenBank/DDBJ whole genome shotgun (WGS) entry which is preliminary data.</text>
</comment>
<evidence type="ECO:0000256" key="1">
    <source>
        <dbReference type="SAM" id="Phobius"/>
    </source>
</evidence>
<organism evidence="2 3">
    <name type="scientific">Natranaerovirga hydrolytica</name>
    <dbReference type="NCBI Taxonomy" id="680378"/>
    <lineage>
        <taxon>Bacteria</taxon>
        <taxon>Bacillati</taxon>
        <taxon>Bacillota</taxon>
        <taxon>Clostridia</taxon>
        <taxon>Lachnospirales</taxon>
        <taxon>Natranaerovirgaceae</taxon>
        <taxon>Natranaerovirga</taxon>
    </lineage>
</organism>
<protein>
    <submittedName>
        <fullName evidence="2">Uncharacterized protein</fullName>
    </submittedName>
</protein>
<keyword evidence="1" id="KW-0472">Membrane</keyword>
<dbReference type="OrthoDB" id="2082653at2"/>
<dbReference type="AlphaFoldDB" id="A0A4R1MMM7"/>